<evidence type="ECO:0000256" key="1">
    <source>
        <dbReference type="SAM" id="MobiDB-lite"/>
    </source>
</evidence>
<dbReference type="KEGG" id="cant:NCTC13489_02810"/>
<protein>
    <submittedName>
        <fullName evidence="3">Uncharacterized protein</fullName>
    </submittedName>
</protein>
<dbReference type="RefSeq" id="WP_034717251.1">
    <property type="nucleotide sequence ID" value="NZ_FOIX01000002.1"/>
</dbReference>
<reference evidence="2 4" key="1">
    <citation type="submission" date="2014-07" db="EMBL/GenBank/DDBJ databases">
        <authorList>
            <person name="Pisani N.G."/>
            <person name="Newman J.D."/>
        </authorList>
    </citation>
    <scope>NUCLEOTIDE SEQUENCE [LARGE SCALE GENOMIC DNA]</scope>
    <source>
        <strain evidence="2 4">LMG 24720</strain>
    </source>
</reference>
<organism evidence="3 5">
    <name type="scientific">Kaistella antarctica</name>
    <dbReference type="NCBI Taxonomy" id="266748"/>
    <lineage>
        <taxon>Bacteria</taxon>
        <taxon>Pseudomonadati</taxon>
        <taxon>Bacteroidota</taxon>
        <taxon>Flavobacteriia</taxon>
        <taxon>Flavobacteriales</taxon>
        <taxon>Weeksellaceae</taxon>
        <taxon>Chryseobacterium group</taxon>
        <taxon>Kaistella</taxon>
    </lineage>
</organism>
<evidence type="ECO:0000313" key="3">
    <source>
        <dbReference type="EMBL" id="VEI01540.1"/>
    </source>
</evidence>
<dbReference type="Proteomes" id="UP000270036">
    <property type="component" value="Chromosome"/>
</dbReference>
<sequence length="129" mass="15214">MKKQIVQWLFTKILLPFLKDILAQILKGLSKYVIQYIRDLLEKWKTKEMKVANTEEEKEIIKNKWDERKVDLDKMNDSVDEHIDIIMKEAMANSEKRVAELQDKSSDDNIMELVDKSSNKNLPESSESK</sequence>
<accession>A0A448NV11</accession>
<keyword evidence="4" id="KW-1185">Reference proteome</keyword>
<dbReference type="EMBL" id="JPEP01000001">
    <property type="protein sequence ID" value="KEY20334.1"/>
    <property type="molecule type" value="Genomic_DNA"/>
</dbReference>
<name>A0A448NV11_9FLAO</name>
<dbReference type="Proteomes" id="UP000028349">
    <property type="component" value="Unassembled WGS sequence"/>
</dbReference>
<reference evidence="3 5" key="2">
    <citation type="submission" date="2018-12" db="EMBL/GenBank/DDBJ databases">
        <authorList>
            <consortium name="Pathogen Informatics"/>
        </authorList>
    </citation>
    <scope>NUCLEOTIDE SEQUENCE [LARGE SCALE GENOMIC DNA]</scope>
    <source>
        <strain evidence="3 5">NCTC13489</strain>
    </source>
</reference>
<feature type="compositionally biased region" description="Polar residues" evidence="1">
    <location>
        <begin position="119"/>
        <end position="129"/>
    </location>
</feature>
<evidence type="ECO:0000313" key="4">
    <source>
        <dbReference type="Proteomes" id="UP000028349"/>
    </source>
</evidence>
<proteinExistence type="predicted"/>
<gene>
    <name evidence="2" type="ORF">HY04_03795</name>
    <name evidence="3" type="ORF">NCTC13489_02810</name>
</gene>
<evidence type="ECO:0000313" key="5">
    <source>
        <dbReference type="Proteomes" id="UP000270036"/>
    </source>
</evidence>
<dbReference type="EMBL" id="LR134441">
    <property type="protein sequence ID" value="VEI01540.1"/>
    <property type="molecule type" value="Genomic_DNA"/>
</dbReference>
<dbReference type="AlphaFoldDB" id="A0A448NV11"/>
<feature type="region of interest" description="Disordered" evidence="1">
    <location>
        <begin position="97"/>
        <end position="129"/>
    </location>
</feature>
<evidence type="ECO:0000313" key="2">
    <source>
        <dbReference type="EMBL" id="KEY20334.1"/>
    </source>
</evidence>
<feature type="compositionally biased region" description="Basic and acidic residues" evidence="1">
    <location>
        <begin position="97"/>
        <end position="118"/>
    </location>
</feature>